<reference evidence="3" key="1">
    <citation type="submission" date="2020-08" db="EMBL/GenBank/DDBJ databases">
        <title>Lacibacter sp. S13-6-6 genome sequencing.</title>
        <authorList>
            <person name="Jin L."/>
        </authorList>
    </citation>
    <scope>NUCLEOTIDE SEQUENCE [LARGE SCALE GENOMIC DNA]</scope>
    <source>
        <strain evidence="3">S13-6-6</strain>
    </source>
</reference>
<proteinExistence type="predicted"/>
<dbReference type="AlphaFoldDB" id="A0A7G5XE18"/>
<name>A0A7G5XE18_9BACT</name>
<keyword evidence="1" id="KW-0812">Transmembrane</keyword>
<evidence type="ECO:0000256" key="1">
    <source>
        <dbReference type="SAM" id="Phobius"/>
    </source>
</evidence>
<evidence type="ECO:0000313" key="2">
    <source>
        <dbReference type="EMBL" id="QNA43721.1"/>
    </source>
</evidence>
<dbReference type="RefSeq" id="WP_182801983.1">
    <property type="nucleotide sequence ID" value="NZ_CP060007.1"/>
</dbReference>
<dbReference type="Proteomes" id="UP000515344">
    <property type="component" value="Chromosome"/>
</dbReference>
<dbReference type="EMBL" id="CP060007">
    <property type="protein sequence ID" value="QNA43721.1"/>
    <property type="molecule type" value="Genomic_DNA"/>
</dbReference>
<evidence type="ECO:0000313" key="3">
    <source>
        <dbReference type="Proteomes" id="UP000515344"/>
    </source>
</evidence>
<accession>A0A7G5XE18</accession>
<gene>
    <name evidence="2" type="ORF">H4075_16790</name>
</gene>
<keyword evidence="3" id="KW-1185">Reference proteome</keyword>
<protein>
    <submittedName>
        <fullName evidence="2">Uncharacterized protein</fullName>
    </submittedName>
</protein>
<organism evidence="2 3">
    <name type="scientific">Lacibacter sediminis</name>
    <dbReference type="NCBI Taxonomy" id="2760713"/>
    <lineage>
        <taxon>Bacteria</taxon>
        <taxon>Pseudomonadati</taxon>
        <taxon>Bacteroidota</taxon>
        <taxon>Chitinophagia</taxon>
        <taxon>Chitinophagales</taxon>
        <taxon>Chitinophagaceae</taxon>
        <taxon>Lacibacter</taxon>
    </lineage>
</organism>
<dbReference type="KEGG" id="lacs:H4075_16790"/>
<sequence>MAQEIIDEKQKDITSNWVTSSRFLFYVQVFCIAAFLLGGCYKLYSYRYKGKPEVQMPESTLYNPKYK</sequence>
<keyword evidence="1" id="KW-0472">Membrane</keyword>
<feature type="transmembrane region" description="Helical" evidence="1">
    <location>
        <begin position="23"/>
        <end position="44"/>
    </location>
</feature>
<keyword evidence="1" id="KW-1133">Transmembrane helix</keyword>